<gene>
    <name evidence="5" type="ORF">U14_03650</name>
</gene>
<dbReference type="GO" id="GO:0046872">
    <property type="term" value="F:metal ion binding"/>
    <property type="evidence" value="ECO:0007669"/>
    <property type="project" value="UniProtKB-KW"/>
</dbReference>
<evidence type="ECO:0000259" key="4">
    <source>
        <dbReference type="PROSITE" id="PS51379"/>
    </source>
</evidence>
<proteinExistence type="predicted"/>
<evidence type="ECO:0000256" key="2">
    <source>
        <dbReference type="ARBA" id="ARBA00023004"/>
    </source>
</evidence>
<keyword evidence="1" id="KW-0479">Metal-binding</keyword>
<keyword evidence="6" id="KW-1185">Reference proteome</keyword>
<dbReference type="STRING" id="1499966.U14_03650"/>
<dbReference type="NCBIfam" id="NF038196">
    <property type="entry name" value="ferrodoxin_EFR1"/>
    <property type="match status" value="1"/>
</dbReference>
<dbReference type="InterPro" id="IPR029039">
    <property type="entry name" value="Flavoprotein-like_sf"/>
</dbReference>
<dbReference type="Gene3D" id="3.30.70.20">
    <property type="match status" value="1"/>
</dbReference>
<keyword evidence="3" id="KW-0411">Iron-sulfur</keyword>
<dbReference type="InterPro" id="IPR017900">
    <property type="entry name" value="4Fe4S_Fe_S_CS"/>
</dbReference>
<keyword evidence="2" id="KW-0408">Iron</keyword>
<organism evidence="5">
    <name type="scientific">Candidatus Moduliflexus flocculans</name>
    <dbReference type="NCBI Taxonomy" id="1499966"/>
    <lineage>
        <taxon>Bacteria</taxon>
        <taxon>Candidatus Moduliflexota</taxon>
        <taxon>Candidatus Moduliflexia</taxon>
        <taxon>Candidatus Moduliflexales</taxon>
        <taxon>Candidatus Moduliflexaceae</taxon>
    </lineage>
</organism>
<feature type="domain" description="4Fe-4S ferredoxin-type" evidence="4">
    <location>
        <begin position="193"/>
        <end position="222"/>
    </location>
</feature>
<dbReference type="PROSITE" id="PS00198">
    <property type="entry name" value="4FE4S_FER_1"/>
    <property type="match status" value="2"/>
</dbReference>
<dbReference type="SUPFAM" id="SSF54862">
    <property type="entry name" value="4Fe-4S ferredoxins"/>
    <property type="match status" value="1"/>
</dbReference>
<dbReference type="HOGENOM" id="CLU_068049_1_0_0"/>
<dbReference type="PROSITE" id="PS51379">
    <property type="entry name" value="4FE4S_FER_2"/>
    <property type="match status" value="1"/>
</dbReference>
<dbReference type="Proteomes" id="UP000030700">
    <property type="component" value="Unassembled WGS sequence"/>
</dbReference>
<dbReference type="EMBL" id="DF820458">
    <property type="protein sequence ID" value="GAK52399.1"/>
    <property type="molecule type" value="Genomic_DNA"/>
</dbReference>
<evidence type="ECO:0000256" key="1">
    <source>
        <dbReference type="ARBA" id="ARBA00022723"/>
    </source>
</evidence>
<reference evidence="5" key="1">
    <citation type="journal article" date="2015" name="PeerJ">
        <title>First genomic representation of candidate bacterial phylum KSB3 points to enhanced environmental sensing as a trigger of wastewater bulking.</title>
        <authorList>
            <person name="Sekiguchi Y."/>
            <person name="Ohashi A."/>
            <person name="Parks D.H."/>
            <person name="Yamauchi T."/>
            <person name="Tyson G.W."/>
            <person name="Hugenholtz P."/>
        </authorList>
    </citation>
    <scope>NUCLEOTIDE SEQUENCE [LARGE SCALE GENOMIC DNA]</scope>
</reference>
<protein>
    <recommendedName>
        <fullName evidence="4">4Fe-4S ferredoxin-type domain-containing protein</fullName>
    </recommendedName>
</protein>
<dbReference type="GO" id="GO:0051536">
    <property type="term" value="F:iron-sulfur cluster binding"/>
    <property type="evidence" value="ECO:0007669"/>
    <property type="project" value="UniProtKB-KW"/>
</dbReference>
<accession>A0A081BPT3</accession>
<sequence>MNTNEKKKLAIVRIVYFSGTGCAAHVAETFKLEFEAAGSLVQMHELRHGIPAPEGEYTFLLLCFAVHACNAPHPVMQWAESLPSVPHIPAAVISVSGGGEVTPNLACRVAIKRRLAKKGFDVEYEKMLTMPSNWIVSTKPSLAARLLEVLPQKVAFIVRELTVGTRRKTFPGVGNRLLSLLGRCETSGAKEFGKKIRVRDTCTGCGLCARRCPVGNIALHERKPIFGTHCIMCLNCLYHCPQKSLYPGIGKFILIPEGFDLKNIQATVPWIAPLDVKTEARGWLWLGVKRYLLDSTDMAESRTKKI</sequence>
<dbReference type="AlphaFoldDB" id="A0A081BPT3"/>
<dbReference type="InterPro" id="IPR047964">
    <property type="entry name" value="EFR1-like"/>
</dbReference>
<dbReference type="SUPFAM" id="SSF52218">
    <property type="entry name" value="Flavoproteins"/>
    <property type="match status" value="1"/>
</dbReference>
<dbReference type="InterPro" id="IPR017896">
    <property type="entry name" value="4Fe4S_Fe-S-bd"/>
</dbReference>
<evidence type="ECO:0000313" key="6">
    <source>
        <dbReference type="Proteomes" id="UP000030700"/>
    </source>
</evidence>
<evidence type="ECO:0000256" key="3">
    <source>
        <dbReference type="ARBA" id="ARBA00023014"/>
    </source>
</evidence>
<dbReference type="Gene3D" id="3.40.50.360">
    <property type="match status" value="1"/>
</dbReference>
<dbReference type="Pfam" id="PF13237">
    <property type="entry name" value="Fer4_10"/>
    <property type="match status" value="1"/>
</dbReference>
<evidence type="ECO:0000313" key="5">
    <source>
        <dbReference type="EMBL" id="GAK52399.1"/>
    </source>
</evidence>
<name>A0A081BPT3_9BACT</name>